<keyword evidence="2" id="KW-1185">Reference proteome</keyword>
<evidence type="ECO:0000313" key="2">
    <source>
        <dbReference type="Proteomes" id="UP000811619"/>
    </source>
</evidence>
<dbReference type="Proteomes" id="UP000811619">
    <property type="component" value="Unassembled WGS sequence"/>
</dbReference>
<proteinExistence type="predicted"/>
<name>A0A8K0JC79_9HYPO</name>
<accession>A0A8K0JC79</accession>
<protein>
    <submittedName>
        <fullName evidence="1">Uncharacterized protein</fullName>
    </submittedName>
</protein>
<dbReference type="OrthoDB" id="4961461at2759"/>
<gene>
    <name evidence="1" type="ORF">E4U42_001257</name>
</gene>
<sequence length="174" mass="19889">MENGSDQPNFRRTSDALQVLAQEVNLFPNIPTSRNLSRLDRVFDQLEALQREVTASRRYMEESSRRQMDVLERVEERLRTLETTTRAGQLNVPALVYNNQIKHDEVKLAPLHSYVTGQLAEGTSISFEELKNMPAPGVERLLRELSLSTEGNAQARKQRLRFNLGVQVSRAPQN</sequence>
<dbReference type="EMBL" id="SRPY01000136">
    <property type="protein sequence ID" value="KAG5928097.1"/>
    <property type="molecule type" value="Genomic_DNA"/>
</dbReference>
<dbReference type="AlphaFoldDB" id="A0A8K0JC79"/>
<reference evidence="1" key="1">
    <citation type="journal article" date="2020" name="bioRxiv">
        <title>Whole genome comparisons of ergot fungi reveals the divergence and evolution of species within the genus Claviceps are the result of varying mechanisms driving genome evolution and host range expansion.</title>
        <authorList>
            <person name="Wyka S.A."/>
            <person name="Mondo S.J."/>
            <person name="Liu M."/>
            <person name="Dettman J."/>
            <person name="Nalam V."/>
            <person name="Broders K.D."/>
        </authorList>
    </citation>
    <scope>NUCLEOTIDE SEQUENCE</scope>
    <source>
        <strain evidence="1">CCC 489</strain>
    </source>
</reference>
<comment type="caution">
    <text evidence="1">The sequence shown here is derived from an EMBL/GenBank/DDBJ whole genome shotgun (WGS) entry which is preliminary data.</text>
</comment>
<organism evidence="1 2">
    <name type="scientific">Claviceps africana</name>
    <dbReference type="NCBI Taxonomy" id="83212"/>
    <lineage>
        <taxon>Eukaryota</taxon>
        <taxon>Fungi</taxon>
        <taxon>Dikarya</taxon>
        <taxon>Ascomycota</taxon>
        <taxon>Pezizomycotina</taxon>
        <taxon>Sordariomycetes</taxon>
        <taxon>Hypocreomycetidae</taxon>
        <taxon>Hypocreales</taxon>
        <taxon>Clavicipitaceae</taxon>
        <taxon>Claviceps</taxon>
    </lineage>
</organism>
<evidence type="ECO:0000313" key="1">
    <source>
        <dbReference type="EMBL" id="KAG5928097.1"/>
    </source>
</evidence>